<evidence type="ECO:0000313" key="2">
    <source>
        <dbReference type="Proteomes" id="UP001150538"/>
    </source>
</evidence>
<comment type="caution">
    <text evidence="1">The sequence shown here is derived from an EMBL/GenBank/DDBJ whole genome shotgun (WGS) entry which is preliminary data.</text>
</comment>
<reference evidence="1" key="1">
    <citation type="submission" date="2022-07" db="EMBL/GenBank/DDBJ databases">
        <title>Phylogenomic reconstructions and comparative analyses of Kickxellomycotina fungi.</title>
        <authorList>
            <person name="Reynolds N.K."/>
            <person name="Stajich J.E."/>
            <person name="Barry K."/>
            <person name="Grigoriev I.V."/>
            <person name="Crous P."/>
            <person name="Smith M.E."/>
        </authorList>
    </citation>
    <scope>NUCLEOTIDE SEQUENCE</scope>
    <source>
        <strain evidence="1">NBRC 100468</strain>
    </source>
</reference>
<accession>A0A9W7ZXN9</accession>
<proteinExistence type="predicted"/>
<dbReference type="AlphaFoldDB" id="A0A9W7ZXN9"/>
<sequence length="146" mass="17094">MRTNLGIEGIEMHYDIPGYDCIITYNNVIIHSMMAKYDEAAHAKILECNRYENPLECLKEGRGEHMKEVERPKLFFSQMTTRLASDCGKNMIRIMRFKRTNFGSNGSFDLDSKDLVRRYRYNISGTLNLACETLDHGDKYIMETYR</sequence>
<dbReference type="Proteomes" id="UP001150538">
    <property type="component" value="Unassembled WGS sequence"/>
</dbReference>
<name>A0A9W7ZXN9_9FUNG</name>
<dbReference type="EMBL" id="JANBPU010000179">
    <property type="protein sequence ID" value="KAJ1914819.1"/>
    <property type="molecule type" value="Genomic_DNA"/>
</dbReference>
<evidence type="ECO:0000313" key="1">
    <source>
        <dbReference type="EMBL" id="KAJ1914819.1"/>
    </source>
</evidence>
<organism evidence="1 2">
    <name type="scientific">Mycoemilia scoparia</name>
    <dbReference type="NCBI Taxonomy" id="417184"/>
    <lineage>
        <taxon>Eukaryota</taxon>
        <taxon>Fungi</taxon>
        <taxon>Fungi incertae sedis</taxon>
        <taxon>Zoopagomycota</taxon>
        <taxon>Kickxellomycotina</taxon>
        <taxon>Kickxellomycetes</taxon>
        <taxon>Kickxellales</taxon>
        <taxon>Kickxellaceae</taxon>
        <taxon>Mycoemilia</taxon>
    </lineage>
</organism>
<gene>
    <name evidence="1" type="ORF">H4219_004627</name>
</gene>
<keyword evidence="2" id="KW-1185">Reference proteome</keyword>
<protein>
    <submittedName>
        <fullName evidence="1">Uncharacterized protein</fullName>
    </submittedName>
</protein>